<dbReference type="Pfam" id="PF04379">
    <property type="entry name" value="DUF525"/>
    <property type="match status" value="1"/>
</dbReference>
<dbReference type="PROSITE" id="PS51087">
    <property type="entry name" value="APAG"/>
    <property type="match status" value="1"/>
</dbReference>
<feature type="region of interest" description="Disordered" evidence="1">
    <location>
        <begin position="63"/>
        <end position="84"/>
    </location>
</feature>
<evidence type="ECO:0000313" key="4">
    <source>
        <dbReference type="Proteomes" id="UP001516023"/>
    </source>
</evidence>
<dbReference type="InterPro" id="IPR007474">
    <property type="entry name" value="ApaG_domain"/>
</dbReference>
<proteinExistence type="predicted"/>
<name>A0ABD3QLG1_9STRA</name>
<feature type="domain" description="ApaG" evidence="2">
    <location>
        <begin position="392"/>
        <end position="562"/>
    </location>
</feature>
<evidence type="ECO:0000256" key="1">
    <source>
        <dbReference type="SAM" id="MobiDB-lite"/>
    </source>
</evidence>
<evidence type="ECO:0000313" key="3">
    <source>
        <dbReference type="EMBL" id="KAL3800833.1"/>
    </source>
</evidence>
<dbReference type="SUPFAM" id="SSF110069">
    <property type="entry name" value="ApaG-like"/>
    <property type="match status" value="1"/>
</dbReference>
<comment type="caution">
    <text evidence="3">The sequence shown here is derived from an EMBL/GenBank/DDBJ whole genome shotgun (WGS) entry which is preliminary data.</text>
</comment>
<gene>
    <name evidence="3" type="ORF">HJC23_001670</name>
</gene>
<dbReference type="PANTHER" id="PTHR47463:SF2">
    <property type="entry name" value="F-BOX PROTEIN SKIP16"/>
    <property type="match status" value="1"/>
</dbReference>
<dbReference type="Gene3D" id="2.60.40.1470">
    <property type="entry name" value="ApaG domain"/>
    <property type="match status" value="1"/>
</dbReference>
<dbReference type="EMBL" id="JABMIG020000030">
    <property type="protein sequence ID" value="KAL3800833.1"/>
    <property type="molecule type" value="Genomic_DNA"/>
</dbReference>
<evidence type="ECO:0000259" key="2">
    <source>
        <dbReference type="PROSITE" id="PS51087"/>
    </source>
</evidence>
<dbReference type="PANTHER" id="PTHR47463">
    <property type="entry name" value="F-BOX PROTEIN SKIP16"/>
    <property type="match status" value="1"/>
</dbReference>
<dbReference type="AlphaFoldDB" id="A0ABD3QLG1"/>
<feature type="compositionally biased region" description="Low complexity" evidence="1">
    <location>
        <begin position="69"/>
        <end position="80"/>
    </location>
</feature>
<sequence length="563" mass="62667">MPKNLLIAFDVLPQAITTTSILPFVSSDDWLAFRAVCRGCYEIVHGTNDVLHSFCPLCQSTSHSTGTDSNPLSSSSRCSSTQANDESDSLWNLALVRDYRFEIGVDEGNYMKQAIHSPITGTISFLSTNDVFRASTSFISWKHWRKLEGRRDHGQSSSADSNSLKKNRCTNPYRQVVGPYYLRAASLWKKIEQWCDNESLSRGLGREIKASLVPGIDVLRGGKFQNDALITALAAVYSFYSGQEHGSGQSLGGFFGGYSAYNFGCMMEWYHWRHDISVAVGDSFLIAFDSLINLQNSIYMDMKSGQVSAVNESTKETMPATPVTRIEHTKSSGVDDTPKICIDPEDSILRWFEEHARRLSTGYYCIGQLISSSRSLSILQYPAVNEIAVCSRAVTRGVEVVASSIFHPYSNLSDDGAMFVYSIRMRILTPEDGDEYASSGQRGFTTCQLRSRHWIVTKQISSPHGDLTRVEEVRGEGVVGEYPLLREGGYQNYYSSHGADPHTLALIGQGIGDFRYQSCTDHLSRIFEGFLQFVPGSLLSPEGEAFSVRVAPFHFHSNPGFYY</sequence>
<keyword evidence="4" id="KW-1185">Reference proteome</keyword>
<dbReference type="Proteomes" id="UP001516023">
    <property type="component" value="Unassembled WGS sequence"/>
</dbReference>
<organism evidence="3 4">
    <name type="scientific">Cyclotella cryptica</name>
    <dbReference type="NCBI Taxonomy" id="29204"/>
    <lineage>
        <taxon>Eukaryota</taxon>
        <taxon>Sar</taxon>
        <taxon>Stramenopiles</taxon>
        <taxon>Ochrophyta</taxon>
        <taxon>Bacillariophyta</taxon>
        <taxon>Coscinodiscophyceae</taxon>
        <taxon>Thalassiosirophycidae</taxon>
        <taxon>Stephanodiscales</taxon>
        <taxon>Stephanodiscaceae</taxon>
        <taxon>Cyclotella</taxon>
    </lineage>
</organism>
<accession>A0ABD3QLG1</accession>
<reference evidence="3 4" key="1">
    <citation type="journal article" date="2020" name="G3 (Bethesda)">
        <title>Improved Reference Genome for Cyclotella cryptica CCMP332, a Model for Cell Wall Morphogenesis, Salinity Adaptation, and Lipid Production in Diatoms (Bacillariophyta).</title>
        <authorList>
            <person name="Roberts W.R."/>
            <person name="Downey K.M."/>
            <person name="Ruck E.C."/>
            <person name="Traller J.C."/>
            <person name="Alverson A.J."/>
        </authorList>
    </citation>
    <scope>NUCLEOTIDE SEQUENCE [LARGE SCALE GENOMIC DNA]</scope>
    <source>
        <strain evidence="3 4">CCMP332</strain>
    </source>
</reference>
<dbReference type="InterPro" id="IPR036767">
    <property type="entry name" value="ApaG_sf"/>
</dbReference>
<protein>
    <recommendedName>
        <fullName evidence="2">ApaG domain-containing protein</fullName>
    </recommendedName>
</protein>